<protein>
    <recommendedName>
        <fullName evidence="3">Acetyltransferase (GNAT) family protein</fullName>
    </recommendedName>
</protein>
<keyword evidence="2" id="KW-1185">Reference proteome</keyword>
<reference evidence="1 2" key="1">
    <citation type="submission" date="2021-01" db="EMBL/GenBank/DDBJ databases">
        <title>Genomic Encyclopedia of Type Strains, Phase IV (KMG-IV): sequencing the most valuable type-strain genomes for metagenomic binning, comparative biology and taxonomic classification.</title>
        <authorList>
            <person name="Goeker M."/>
        </authorList>
    </citation>
    <scope>NUCLEOTIDE SEQUENCE [LARGE SCALE GENOMIC DNA]</scope>
    <source>
        <strain evidence="1 2">DSM 28236</strain>
    </source>
</reference>
<proteinExistence type="predicted"/>
<accession>A0ABS2Q028</accession>
<dbReference type="EMBL" id="JAFBER010000010">
    <property type="protein sequence ID" value="MBM7645658.1"/>
    <property type="molecule type" value="Genomic_DNA"/>
</dbReference>
<sequence length="70" mass="8603">MISEEEKFDYVLETERLIIRPLQENDYRQWLEGFNNKLPSKHKYDDNKIDTSKWTRETFHDVVKKTSRIV</sequence>
<comment type="caution">
    <text evidence="1">The sequence shown here is derived from an EMBL/GenBank/DDBJ whole genome shotgun (WGS) entry which is preliminary data.</text>
</comment>
<evidence type="ECO:0008006" key="3">
    <source>
        <dbReference type="Google" id="ProtNLM"/>
    </source>
</evidence>
<gene>
    <name evidence="1" type="ORF">JOD45_001876</name>
</gene>
<name>A0ABS2Q028_9BACL</name>
<dbReference type="Proteomes" id="UP000808914">
    <property type="component" value="Unassembled WGS sequence"/>
</dbReference>
<evidence type="ECO:0000313" key="2">
    <source>
        <dbReference type="Proteomes" id="UP000808914"/>
    </source>
</evidence>
<organism evidence="1 2">
    <name type="scientific">Scopulibacillus daqui</name>
    <dbReference type="NCBI Taxonomy" id="1469162"/>
    <lineage>
        <taxon>Bacteria</taxon>
        <taxon>Bacillati</taxon>
        <taxon>Bacillota</taxon>
        <taxon>Bacilli</taxon>
        <taxon>Bacillales</taxon>
        <taxon>Sporolactobacillaceae</taxon>
        <taxon>Scopulibacillus</taxon>
    </lineage>
</organism>
<evidence type="ECO:0000313" key="1">
    <source>
        <dbReference type="EMBL" id="MBM7645658.1"/>
    </source>
</evidence>